<gene>
    <name evidence="3" type="ORF">GCM10022278_17290</name>
</gene>
<dbReference type="InterPro" id="IPR038765">
    <property type="entry name" value="Papain-like_cys_pep_sf"/>
</dbReference>
<dbReference type="PANTHER" id="PTHR33490">
    <property type="entry name" value="BLR5614 PROTEIN-RELATED"/>
    <property type="match status" value="1"/>
</dbReference>
<dbReference type="Pfam" id="PF09899">
    <property type="entry name" value="DUF2126"/>
    <property type="match status" value="1"/>
</dbReference>
<evidence type="ECO:0000256" key="1">
    <source>
        <dbReference type="SAM" id="MobiDB-lite"/>
    </source>
</evidence>
<dbReference type="EMBL" id="BAABBO010000007">
    <property type="protein sequence ID" value="GAA3959585.1"/>
    <property type="molecule type" value="Genomic_DNA"/>
</dbReference>
<protein>
    <submittedName>
        <fullName evidence="3">Transglutaminase family protein</fullName>
    </submittedName>
</protein>
<comment type="caution">
    <text evidence="3">The sequence shown here is derived from an EMBL/GenBank/DDBJ whole genome shotgun (WGS) entry which is preliminary data.</text>
</comment>
<evidence type="ECO:0000259" key="2">
    <source>
        <dbReference type="SMART" id="SM00460"/>
    </source>
</evidence>
<dbReference type="PANTHER" id="PTHR33490:SF1">
    <property type="entry name" value="SLL1233 PROTEIN"/>
    <property type="match status" value="1"/>
</dbReference>
<name>A0ABP7P4Q8_9GAMM</name>
<feature type="domain" description="Transglutaminase-like" evidence="2">
    <location>
        <begin position="172"/>
        <end position="248"/>
    </location>
</feature>
<evidence type="ECO:0000313" key="3">
    <source>
        <dbReference type="EMBL" id="GAA3959585.1"/>
    </source>
</evidence>
<evidence type="ECO:0000313" key="4">
    <source>
        <dbReference type="Proteomes" id="UP001501337"/>
    </source>
</evidence>
<dbReference type="InterPro" id="IPR013589">
    <property type="entry name" value="Bac_transglu_N"/>
</dbReference>
<dbReference type="SMART" id="SM00460">
    <property type="entry name" value="TGc"/>
    <property type="match status" value="1"/>
</dbReference>
<reference evidence="4" key="1">
    <citation type="journal article" date="2019" name="Int. J. Syst. Evol. Microbiol.">
        <title>The Global Catalogue of Microorganisms (GCM) 10K type strain sequencing project: providing services to taxonomists for standard genome sequencing and annotation.</title>
        <authorList>
            <consortium name="The Broad Institute Genomics Platform"/>
            <consortium name="The Broad Institute Genome Sequencing Center for Infectious Disease"/>
            <person name="Wu L."/>
            <person name="Ma J."/>
        </authorList>
    </citation>
    <scope>NUCLEOTIDE SEQUENCE [LARGE SCALE GENOMIC DNA]</scope>
    <source>
        <strain evidence="4">JCM 17555</strain>
    </source>
</reference>
<feature type="region of interest" description="Disordered" evidence="1">
    <location>
        <begin position="1121"/>
        <end position="1146"/>
    </location>
</feature>
<dbReference type="RefSeq" id="WP_344805332.1">
    <property type="nucleotide sequence ID" value="NZ_BAABBO010000007.1"/>
</dbReference>
<organism evidence="3 4">
    <name type="scientific">Allohahella marinimesophila</name>
    <dbReference type="NCBI Taxonomy" id="1054972"/>
    <lineage>
        <taxon>Bacteria</taxon>
        <taxon>Pseudomonadati</taxon>
        <taxon>Pseudomonadota</taxon>
        <taxon>Gammaproteobacteria</taxon>
        <taxon>Oceanospirillales</taxon>
        <taxon>Hahellaceae</taxon>
        <taxon>Allohahella</taxon>
    </lineage>
</organism>
<proteinExistence type="predicted"/>
<dbReference type="InterPro" id="IPR002931">
    <property type="entry name" value="Transglutaminase-like"/>
</dbReference>
<dbReference type="Gene3D" id="3.10.620.30">
    <property type="match status" value="1"/>
</dbReference>
<dbReference type="Proteomes" id="UP001501337">
    <property type="component" value="Unassembled WGS sequence"/>
</dbReference>
<dbReference type="Pfam" id="PF08379">
    <property type="entry name" value="Bact_transglu_N"/>
    <property type="match status" value="1"/>
</dbReference>
<sequence length="1162" mass="132009">MTIRVALKHRMTYDFDRPVTLFPHVLRLRPAVHSRTPIHSYSLKVSPEEHFINWQQDPFGNFLARLVFQKPTTSLDIQVEVIADMKVVNPFDFFVEDYAKEFPFKYKPVQVRELAPYLKKTRKGPLLKAWLAEVSMEPTSINDFIVNLNQRLQQDIGYGIRLEPGVQTPEQTLKLRKGSCRDTSWLLVNILRHLGLAARFVSGYLVQLKSDQKSLDGPSGPAEDFTDLHAWCEVYIPGAGWVGLDPTSGLLTSEGHIPLACTPEPGSAAPVEGATSKGKVEFSFSNVVERIKEDPRVTMPYTEAEWQRVLDLGDKLDEQLQRQDVRLTMGGEPTFVSIDDMESEQWNTGALGDDKLKLAHKLLLRLHDRFGPTGMLHYGQGKWYPGEEIPRWALGSFWRTDGEPIWNNKELFDEPEGLISDADSRKKKAKSKEKSEKLSDEALDKFALEVARQLGIKPEYAIPAYEDITYHLMQEQALPANLDLMKADLGDDLERRRLARILGQGLSSVVGYVIPLRWDPADFNPLAEAKSKPHWQTSLWPLRGERLSLLPGDSPMGLRLPLNSLPLATHPSEMLPYERDPFDNRAPLQSAEKLDKATRKVKAGSASVSKNEVIRTALGVERRGSKLYLFMPPMTHLEHYLALLAAIEHAAEECDQKIIIEGYEPPRDPRINKLLVTPDPGVIEVNVQPSHSWREQVEITETVYEEARQCRLSAEKFMIDGRHTGTGGGNHMTLGGSTPDHSPFLRRPDLLRSFVNYWQNHPGLSYLFSGMFIGPTSQSPRVDEGRDENLYELEIAFQQMPEGDVPQPWLVDRILRNLLIDVTGNTHRTEFCIDKLYAPGTASGRQGIVELRGFEMPPHERMSLVQGVFIRSMLARFWNEPYKQKLVRWGTELHDKFMLPHYVWADIKDVVQELNDHGYPFELQWLLPFEEFRFPHYGRHQIDDMSVELRWAIEPWHVLGEEVSSMGTARYVDSSVERLQVRLTNFVDARYALTCNGKRVPLHNTGRHGEYVAGIRYRAWAPFSALHPTIGIHAPLVFDIIDTWNRRSIGGCTYHVVHQGGLSYDAMPINAVEAESRRHNRFENIGHTQSALNHNYGGMGGFAGFSNNADPTDNRIQTYSTTPSGSMLRGSVPHRSDVSGVDLTPVEPSMEYPHTFDLRRVK</sequence>
<accession>A0ABP7P4Q8</accession>
<dbReference type="SUPFAM" id="SSF54001">
    <property type="entry name" value="Cysteine proteinases"/>
    <property type="match status" value="1"/>
</dbReference>
<dbReference type="InterPro" id="IPR018667">
    <property type="entry name" value="DUF2126"/>
</dbReference>
<keyword evidence="4" id="KW-1185">Reference proteome</keyword>
<dbReference type="Pfam" id="PF01841">
    <property type="entry name" value="Transglut_core"/>
    <property type="match status" value="1"/>
</dbReference>